<evidence type="ECO:0000313" key="2">
    <source>
        <dbReference type="EMBL" id="MCG6558261.1"/>
    </source>
</evidence>
<sequence length="242" mass="27523">MTLFNDLARRFFPAIPSVDSAYGIKLAENTGDWTYKFYVRGSYGFYFSDYLKSVDEPFVFLDIGANQGLYAVIAALNPNCRKVHAFEPVADTAVFLKRNLRLNRCRSVRVHRAAVSDHVGTAQITLRQDHSGAASLEGMNGRKLDEPGRVIEIKTLSAAELQRKIGTPRARVIVKIDVEGHEEVVLAQLMQCAFFDRVTDLFYECNESWISPQRIETSLRARGFTRFDRQGEGTHYDIHVRR</sequence>
<feature type="domain" description="Methyltransferase FkbM" evidence="1">
    <location>
        <begin position="62"/>
        <end position="224"/>
    </location>
</feature>
<gene>
    <name evidence="2" type="ORF">MB818_08620</name>
</gene>
<dbReference type="RefSeq" id="WP_234137747.1">
    <property type="nucleotide sequence ID" value="NZ_JAKOEM010000005.1"/>
</dbReference>
<protein>
    <submittedName>
        <fullName evidence="2">FkbM family methyltransferase</fullName>
    </submittedName>
</protein>
<comment type="caution">
    <text evidence="2">The sequence shown here is derived from an EMBL/GenBank/DDBJ whole genome shotgun (WGS) entry which is preliminary data.</text>
</comment>
<dbReference type="Pfam" id="PF05050">
    <property type="entry name" value="Methyltransf_21"/>
    <property type="match status" value="1"/>
</dbReference>
<dbReference type="InterPro" id="IPR052514">
    <property type="entry name" value="SAM-dependent_MTase"/>
</dbReference>
<dbReference type="GO" id="GO:0008168">
    <property type="term" value="F:methyltransferase activity"/>
    <property type="evidence" value="ECO:0007669"/>
    <property type="project" value="UniProtKB-KW"/>
</dbReference>
<evidence type="ECO:0000259" key="1">
    <source>
        <dbReference type="Pfam" id="PF05050"/>
    </source>
</evidence>
<dbReference type="PANTHER" id="PTHR34203">
    <property type="entry name" value="METHYLTRANSFERASE, FKBM FAMILY PROTEIN"/>
    <property type="match status" value="1"/>
</dbReference>
<reference evidence="2" key="1">
    <citation type="submission" date="2022-02" db="EMBL/GenBank/DDBJ databases">
        <title>The genome sequence of Ruegeria sp. 1NDH52C.</title>
        <authorList>
            <person name="Du J."/>
        </authorList>
    </citation>
    <scope>NUCLEOTIDE SEQUENCE</scope>
    <source>
        <strain evidence="2">1NDH52C</strain>
    </source>
</reference>
<dbReference type="Gene3D" id="3.40.50.150">
    <property type="entry name" value="Vaccinia Virus protein VP39"/>
    <property type="match status" value="1"/>
</dbReference>
<keyword evidence="2" id="KW-0489">Methyltransferase</keyword>
<organism evidence="2 3">
    <name type="scientific">Ruegeria alba</name>
    <dbReference type="NCBI Taxonomy" id="2916756"/>
    <lineage>
        <taxon>Bacteria</taxon>
        <taxon>Pseudomonadati</taxon>
        <taxon>Pseudomonadota</taxon>
        <taxon>Alphaproteobacteria</taxon>
        <taxon>Rhodobacterales</taxon>
        <taxon>Roseobacteraceae</taxon>
        <taxon>Ruegeria</taxon>
    </lineage>
</organism>
<dbReference type="EMBL" id="JAKOEM010000005">
    <property type="protein sequence ID" value="MCG6558261.1"/>
    <property type="molecule type" value="Genomic_DNA"/>
</dbReference>
<dbReference type="InterPro" id="IPR029063">
    <property type="entry name" value="SAM-dependent_MTases_sf"/>
</dbReference>
<keyword evidence="2" id="KW-0808">Transferase</keyword>
<name>A0ABS9NW64_9RHOB</name>
<dbReference type="PANTHER" id="PTHR34203:SF15">
    <property type="entry name" value="SLL1173 PROTEIN"/>
    <property type="match status" value="1"/>
</dbReference>
<keyword evidence="3" id="KW-1185">Reference proteome</keyword>
<evidence type="ECO:0000313" key="3">
    <source>
        <dbReference type="Proteomes" id="UP001165279"/>
    </source>
</evidence>
<dbReference type="NCBIfam" id="TIGR01444">
    <property type="entry name" value="fkbM_fam"/>
    <property type="match status" value="1"/>
</dbReference>
<dbReference type="InterPro" id="IPR006342">
    <property type="entry name" value="FkbM_mtfrase"/>
</dbReference>
<dbReference type="GO" id="GO:0032259">
    <property type="term" value="P:methylation"/>
    <property type="evidence" value="ECO:0007669"/>
    <property type="project" value="UniProtKB-KW"/>
</dbReference>
<accession>A0ABS9NW64</accession>
<proteinExistence type="predicted"/>
<dbReference type="Proteomes" id="UP001165279">
    <property type="component" value="Unassembled WGS sequence"/>
</dbReference>
<dbReference type="SUPFAM" id="SSF53335">
    <property type="entry name" value="S-adenosyl-L-methionine-dependent methyltransferases"/>
    <property type="match status" value="1"/>
</dbReference>